<comment type="similarity">
    <text evidence="11 12">Belongs to the TonB-dependent receptor family.</text>
</comment>
<dbReference type="InterPro" id="IPR011662">
    <property type="entry name" value="Secretin/TonB_short_N"/>
</dbReference>
<dbReference type="GO" id="GO:0009279">
    <property type="term" value="C:cell outer membrane"/>
    <property type="evidence" value="ECO:0007669"/>
    <property type="project" value="UniProtKB-SubCell"/>
</dbReference>
<proteinExistence type="inferred from homology"/>
<evidence type="ECO:0000256" key="6">
    <source>
        <dbReference type="ARBA" id="ARBA00023004"/>
    </source>
</evidence>
<dbReference type="InterPro" id="IPR023997">
    <property type="entry name" value="TonB-dep_OMP_SusC/RagA_CS"/>
</dbReference>
<dbReference type="SUPFAM" id="SSF49464">
    <property type="entry name" value="Carboxypeptidase regulatory domain-like"/>
    <property type="match status" value="1"/>
</dbReference>
<dbReference type="FunFam" id="2.60.40.1120:FF:000003">
    <property type="entry name" value="Outer membrane protein Omp121"/>
    <property type="match status" value="1"/>
</dbReference>
<dbReference type="InterPro" id="IPR008969">
    <property type="entry name" value="CarboxyPept-like_regulatory"/>
</dbReference>
<protein>
    <submittedName>
        <fullName evidence="15">TonB-linked outer membrane, SusC/RagA family protein</fullName>
    </submittedName>
</protein>
<evidence type="ECO:0000256" key="5">
    <source>
        <dbReference type="ARBA" id="ARBA00022692"/>
    </source>
</evidence>
<comment type="subcellular location">
    <subcellularLocation>
        <location evidence="1 11">Cell outer membrane</location>
        <topology evidence="1 11">Multi-pass membrane protein</topology>
    </subcellularLocation>
</comment>
<dbReference type="NCBIfam" id="TIGR04057">
    <property type="entry name" value="SusC_RagA_signa"/>
    <property type="match status" value="1"/>
</dbReference>
<feature type="domain" description="Secretin/TonB short N-terminal" evidence="14">
    <location>
        <begin position="55"/>
        <end position="105"/>
    </location>
</feature>
<dbReference type="EMBL" id="JGDM01000013">
    <property type="protein sequence ID" value="EXZ46131.1"/>
    <property type="molecule type" value="Genomic_DNA"/>
</dbReference>
<evidence type="ECO:0000256" key="3">
    <source>
        <dbReference type="ARBA" id="ARBA00022452"/>
    </source>
</evidence>
<dbReference type="PANTHER" id="PTHR32552">
    <property type="entry name" value="FERRICHROME IRON RECEPTOR-RELATED"/>
    <property type="match status" value="1"/>
</dbReference>
<dbReference type="GO" id="GO:0006826">
    <property type="term" value="P:iron ion transport"/>
    <property type="evidence" value="ECO:0007669"/>
    <property type="project" value="UniProtKB-KW"/>
</dbReference>
<evidence type="ECO:0000256" key="2">
    <source>
        <dbReference type="ARBA" id="ARBA00022448"/>
    </source>
</evidence>
<dbReference type="Proteomes" id="UP000022272">
    <property type="component" value="Unassembled WGS sequence"/>
</dbReference>
<keyword evidence="3 11" id="KW-1134">Transmembrane beta strand</keyword>
<organism evidence="15 16">
    <name type="scientific">Bacteroides fragilis str. 2-F-2 #4</name>
    <dbReference type="NCBI Taxonomy" id="1339280"/>
    <lineage>
        <taxon>Bacteria</taxon>
        <taxon>Pseudomonadati</taxon>
        <taxon>Bacteroidota</taxon>
        <taxon>Bacteroidia</taxon>
        <taxon>Bacteroidales</taxon>
        <taxon>Bacteroidaceae</taxon>
        <taxon>Bacteroides</taxon>
    </lineage>
</organism>
<dbReference type="Gene3D" id="2.60.40.1120">
    <property type="entry name" value="Carboxypeptidase-like, regulatory domain"/>
    <property type="match status" value="1"/>
</dbReference>
<keyword evidence="9 11" id="KW-0472">Membrane</keyword>
<evidence type="ECO:0000256" key="7">
    <source>
        <dbReference type="ARBA" id="ARBA00023065"/>
    </source>
</evidence>
<dbReference type="RefSeq" id="WP_005796238.1">
    <property type="nucleotide sequence ID" value="NZ_JGDM01000013.1"/>
</dbReference>
<dbReference type="PANTHER" id="PTHR32552:SF81">
    <property type="entry name" value="TONB-DEPENDENT OUTER MEMBRANE RECEPTOR"/>
    <property type="match status" value="1"/>
</dbReference>
<evidence type="ECO:0000313" key="15">
    <source>
        <dbReference type="EMBL" id="EXZ46131.1"/>
    </source>
</evidence>
<dbReference type="SMART" id="SM00965">
    <property type="entry name" value="STN"/>
    <property type="match status" value="1"/>
</dbReference>
<keyword evidence="8 12" id="KW-0798">TonB box</keyword>
<dbReference type="InterPro" id="IPR000531">
    <property type="entry name" value="Beta-barrel_TonB"/>
</dbReference>
<evidence type="ECO:0000256" key="9">
    <source>
        <dbReference type="ARBA" id="ARBA00023136"/>
    </source>
</evidence>
<dbReference type="InterPro" id="IPR012910">
    <property type="entry name" value="Plug_dom"/>
</dbReference>
<gene>
    <name evidence="15" type="ORF">M076_0686</name>
</gene>
<evidence type="ECO:0000256" key="1">
    <source>
        <dbReference type="ARBA" id="ARBA00004571"/>
    </source>
</evidence>
<evidence type="ECO:0000256" key="4">
    <source>
        <dbReference type="ARBA" id="ARBA00022496"/>
    </source>
</evidence>
<dbReference type="Pfam" id="PF07715">
    <property type="entry name" value="Plug"/>
    <property type="match status" value="1"/>
</dbReference>
<comment type="caution">
    <text evidence="15">The sequence shown here is derived from an EMBL/GenBank/DDBJ whole genome shotgun (WGS) entry which is preliminary data.</text>
</comment>
<sequence>MKNKILFQRPRLLKASLVLLLAAAPIQWSFAQFTFSTSRTTLGQVIKTVQSQSKYQFFYDDQSSNMPIENLNVKNVSLEQLLNTALKGKNLTYKIEDNIVYLSQASKQQDPVQASAKRQISGTVVDANGEALIGVNVSVKGTSTGAITDLEGKYTLTVNDPKAEIVFSYIGYKQQVLPAKESILNVTMSEDTQMISEVVVTALGIKREKKMLGYAVQEIKGDQLNQTGDPSVTSALQGKVAGLQMNTAGTGLGGSTKITIRGNSSLADNNQPLWIVDGVPFSDNNNSDATYYGGVDRGGSSVDINPEDIESISVLKGPNAAALYGSRAGNGVILVTTKKGSKKDGFGVRYSGNFTWSQVAETLEMQDRYGQGHIVTQDENKNPLSQYYAKYDPTDSSSWGPVLDGSMQKAWNGDTYAFSKYGNKLKDYFDTGFAQNHNVSVSNVTDKSHFRASFGSSNNKGVFPNEKLNRINLDLNAGMEMNKYLSMDGKISLSRTKAEDRPYFGTYGAIAQLMGIPNNIRLDDLKQYSTDGNAHVNWTGPTAGIRNPYYVLNQRHNSDERWRAFGYYGMKINFTDWLHLSAKYAFDYYRTRIEETNAGDGINGESSIKDITDDEMNREEQNFFESNAEIVLMGDKQLTDNFRLGFTVGGNFMYQNYESLNAGVRNMLDKGQWIFNAANMLNTAGETGHERATNSVFGSLQLSWKEYLSLDLTARNDWSSTLPKKNNSFFYPSANLSFVVSDFVRSLDKTLPNWLTFAKVRLSAAQVGKDTDPYQLYNTYGFKFEKGELIPSKSNVKMNDQLKPEISSSYEAGLDMKFLNNRLGFDFTYYYSRTKNQIMKVPAAAPWSGGKWVNAGLITNKGFEMMIYSTPVQLKDFSFDLNVNLAKNVSNVEKLADGVDYIYFNGDSNFPINVGARPGHKLGEIYAKTLYKRDEQGNIIINKENGLPMTTTDADERLAKPIGNIQPNLLMSVSPSFTYKGFTLSAMFDMKFGGDIISISEMNATGSGMAKRTMNRGESDNFMMIFPGVYEDGTPNTQKISASNYYGAQNAEDFIYDASFIKLKELAIGYTFPKSMLKKTPINSLNVSFVARNLAYLLKHTPGTSPEGGYDTTMFSQAIDFMAVPYTRTFGFSVNLGF</sequence>
<keyword evidence="13" id="KW-0732">Signal</keyword>
<keyword evidence="5 11" id="KW-0812">Transmembrane</keyword>
<feature type="signal peptide" evidence="13">
    <location>
        <begin position="1"/>
        <end position="31"/>
    </location>
</feature>
<dbReference type="PATRIC" id="fig|1339280.3.peg.663"/>
<evidence type="ECO:0000256" key="10">
    <source>
        <dbReference type="ARBA" id="ARBA00023237"/>
    </source>
</evidence>
<keyword evidence="6" id="KW-0408">Iron</keyword>
<dbReference type="SUPFAM" id="SSF56935">
    <property type="entry name" value="Porins"/>
    <property type="match status" value="1"/>
</dbReference>
<dbReference type="InterPro" id="IPR036942">
    <property type="entry name" value="Beta-barrel_TonB_sf"/>
</dbReference>
<dbReference type="PROSITE" id="PS52016">
    <property type="entry name" value="TONB_DEPENDENT_REC_3"/>
    <property type="match status" value="1"/>
</dbReference>
<dbReference type="InterPro" id="IPR023996">
    <property type="entry name" value="TonB-dep_OMP_SusC/RagA"/>
</dbReference>
<dbReference type="Gene3D" id="2.40.170.20">
    <property type="entry name" value="TonB-dependent receptor, beta-barrel domain"/>
    <property type="match status" value="1"/>
</dbReference>
<dbReference type="InterPro" id="IPR037066">
    <property type="entry name" value="Plug_dom_sf"/>
</dbReference>
<dbReference type="NCBIfam" id="TIGR04056">
    <property type="entry name" value="OMP_RagA_SusC"/>
    <property type="match status" value="1"/>
</dbReference>
<evidence type="ECO:0000256" key="11">
    <source>
        <dbReference type="PROSITE-ProRule" id="PRU01360"/>
    </source>
</evidence>
<dbReference type="Pfam" id="PF07660">
    <property type="entry name" value="STN"/>
    <property type="match status" value="1"/>
</dbReference>
<keyword evidence="10 11" id="KW-0998">Cell outer membrane</keyword>
<dbReference type="Gene3D" id="2.170.130.10">
    <property type="entry name" value="TonB-dependent receptor, plug domain"/>
    <property type="match status" value="1"/>
</dbReference>
<keyword evidence="2 11" id="KW-0813">Transport</keyword>
<evidence type="ECO:0000313" key="16">
    <source>
        <dbReference type="Proteomes" id="UP000022272"/>
    </source>
</evidence>
<keyword evidence="4" id="KW-0410">Iron transport</keyword>
<evidence type="ECO:0000256" key="13">
    <source>
        <dbReference type="SAM" id="SignalP"/>
    </source>
</evidence>
<name>A0A016C063_BACFG</name>
<evidence type="ECO:0000259" key="14">
    <source>
        <dbReference type="SMART" id="SM00965"/>
    </source>
</evidence>
<evidence type="ECO:0000256" key="8">
    <source>
        <dbReference type="ARBA" id="ARBA00023077"/>
    </source>
</evidence>
<reference evidence="15 16" key="1">
    <citation type="submission" date="2014-02" db="EMBL/GenBank/DDBJ databases">
        <authorList>
            <person name="Sears C."/>
            <person name="Carroll K."/>
            <person name="Sack B.R."/>
            <person name="Qadri F."/>
            <person name="Myers L.L."/>
            <person name="Chung G.-T."/>
            <person name="Escheverria P."/>
            <person name="Fraser C.M."/>
            <person name="Sadzewicz L."/>
            <person name="Shefchek K.A."/>
            <person name="Tallon L."/>
            <person name="Das S.P."/>
            <person name="Daugherty S."/>
            <person name="Mongodin E.F."/>
        </authorList>
    </citation>
    <scope>NUCLEOTIDE SEQUENCE [LARGE SCALE GENOMIC DNA]</scope>
    <source>
        <strain evidence="15 16">2-F-2 #4</strain>
    </source>
</reference>
<dbReference type="AlphaFoldDB" id="A0A016C063"/>
<feature type="chain" id="PRO_5001484101" evidence="13">
    <location>
        <begin position="32"/>
        <end position="1138"/>
    </location>
</feature>
<dbReference type="Pfam" id="PF13715">
    <property type="entry name" value="CarbopepD_reg_2"/>
    <property type="match status" value="1"/>
</dbReference>
<keyword evidence="7" id="KW-0406">Ion transport</keyword>
<accession>A0A016C063</accession>
<dbReference type="Pfam" id="PF00593">
    <property type="entry name" value="TonB_dep_Rec_b-barrel"/>
    <property type="match status" value="1"/>
</dbReference>
<dbReference type="InterPro" id="IPR039426">
    <property type="entry name" value="TonB-dep_rcpt-like"/>
</dbReference>
<evidence type="ECO:0000256" key="12">
    <source>
        <dbReference type="RuleBase" id="RU003357"/>
    </source>
</evidence>